<dbReference type="Pfam" id="PF13458">
    <property type="entry name" value="Peripla_BP_6"/>
    <property type="match status" value="1"/>
</dbReference>
<protein>
    <recommendedName>
        <fullName evidence="3">Leucine-binding protein domain-containing protein</fullName>
    </recommendedName>
</protein>
<evidence type="ECO:0000313" key="4">
    <source>
        <dbReference type="EMBL" id="GIH09657.1"/>
    </source>
</evidence>
<dbReference type="InterPro" id="IPR028081">
    <property type="entry name" value="Leu-bd"/>
</dbReference>
<sequence length="399" mass="41109">MSNPFGALFEKQPGLLAGMKGTRPMTPISDDFKAKLQASEGRQMPDFNYAGEAYDAVMIAALAAQVAGTTDPKSIAAQMVGVTIGNDPCTSIAACMDKARTGQDVAYRGITVRSGFTQAGEPSTTSYGTVHFGPTNQLDQGKTEYLRAGSESNVATQEPARGTPGSKTGAPLVFGLLMTAPTATSVTSQARFAGARLAFKDINSLAGGVLGQPVKWFEGSDGAAAATAKAQIATHKSQGVHVLIGTSGSGVSTAVMGDVINAGMVMISPSATAASLSTIDDKGLYFRTAPSDVLQARALADMIMRDGVRKVTLIGKNDAYGTGLVEGVQKELLAAGMNAASITTVKFDIEGDKVKDPNQLSTIATQVVANKPDGVLIVGTSESAEMIKALAAGQLQIRH</sequence>
<dbReference type="Gene3D" id="3.40.50.2300">
    <property type="match status" value="3"/>
</dbReference>
<reference evidence="4" key="1">
    <citation type="submission" date="2021-01" db="EMBL/GenBank/DDBJ databases">
        <title>Whole genome shotgun sequence of Rhizocola hellebori NBRC 109834.</title>
        <authorList>
            <person name="Komaki H."/>
            <person name="Tamura T."/>
        </authorList>
    </citation>
    <scope>NUCLEOTIDE SEQUENCE</scope>
    <source>
        <strain evidence="4">NBRC 109834</strain>
    </source>
</reference>
<proteinExistence type="inferred from homology"/>
<feature type="domain" description="Leucine-binding protein" evidence="3">
    <location>
        <begin position="178"/>
        <end position="392"/>
    </location>
</feature>
<dbReference type="AlphaFoldDB" id="A0A8J3VKL0"/>
<dbReference type="PANTHER" id="PTHR30483:SF6">
    <property type="entry name" value="PERIPLASMIC BINDING PROTEIN OF ABC TRANSPORTER FOR NATURAL AMINO ACIDS"/>
    <property type="match status" value="1"/>
</dbReference>
<evidence type="ECO:0000256" key="2">
    <source>
        <dbReference type="ARBA" id="ARBA00022729"/>
    </source>
</evidence>
<accession>A0A8J3VKL0</accession>
<organism evidence="4 5">
    <name type="scientific">Rhizocola hellebori</name>
    <dbReference type="NCBI Taxonomy" id="1392758"/>
    <lineage>
        <taxon>Bacteria</taxon>
        <taxon>Bacillati</taxon>
        <taxon>Actinomycetota</taxon>
        <taxon>Actinomycetes</taxon>
        <taxon>Micromonosporales</taxon>
        <taxon>Micromonosporaceae</taxon>
        <taxon>Rhizocola</taxon>
    </lineage>
</organism>
<dbReference type="RefSeq" id="WP_203913389.1">
    <property type="nucleotide sequence ID" value="NZ_BONY01000073.1"/>
</dbReference>
<keyword evidence="5" id="KW-1185">Reference proteome</keyword>
<dbReference type="Proteomes" id="UP000612899">
    <property type="component" value="Unassembled WGS sequence"/>
</dbReference>
<evidence type="ECO:0000259" key="3">
    <source>
        <dbReference type="Pfam" id="PF13458"/>
    </source>
</evidence>
<gene>
    <name evidence="4" type="ORF">Rhe02_77240</name>
</gene>
<keyword evidence="2" id="KW-0732">Signal</keyword>
<dbReference type="PANTHER" id="PTHR30483">
    <property type="entry name" value="LEUCINE-SPECIFIC-BINDING PROTEIN"/>
    <property type="match status" value="1"/>
</dbReference>
<dbReference type="SUPFAM" id="SSF53822">
    <property type="entry name" value="Periplasmic binding protein-like I"/>
    <property type="match status" value="2"/>
</dbReference>
<dbReference type="InterPro" id="IPR028082">
    <property type="entry name" value="Peripla_BP_I"/>
</dbReference>
<dbReference type="EMBL" id="BONY01000073">
    <property type="protein sequence ID" value="GIH09657.1"/>
    <property type="molecule type" value="Genomic_DNA"/>
</dbReference>
<comment type="similarity">
    <text evidence="1">Belongs to the leucine-binding protein family.</text>
</comment>
<evidence type="ECO:0000313" key="5">
    <source>
        <dbReference type="Proteomes" id="UP000612899"/>
    </source>
</evidence>
<dbReference type="InterPro" id="IPR051010">
    <property type="entry name" value="BCAA_transport"/>
</dbReference>
<comment type="caution">
    <text evidence="4">The sequence shown here is derived from an EMBL/GenBank/DDBJ whole genome shotgun (WGS) entry which is preliminary data.</text>
</comment>
<evidence type="ECO:0000256" key="1">
    <source>
        <dbReference type="ARBA" id="ARBA00010062"/>
    </source>
</evidence>
<name>A0A8J3VKL0_9ACTN</name>